<dbReference type="InterPro" id="IPR002629">
    <property type="entry name" value="Met_Synth_C/arc"/>
</dbReference>
<gene>
    <name evidence="2" type="ORF">METZ01_LOCUS21328</name>
</gene>
<dbReference type="EMBL" id="UINC01001039">
    <property type="protein sequence ID" value="SUZ68474.1"/>
    <property type="molecule type" value="Genomic_DNA"/>
</dbReference>
<proteinExistence type="predicted"/>
<dbReference type="InterPro" id="IPR038071">
    <property type="entry name" value="UROD/MetE-like_sf"/>
</dbReference>
<dbReference type="Gene3D" id="3.20.20.210">
    <property type="match status" value="1"/>
</dbReference>
<feature type="domain" description="Cobalamin-independent methionine synthase MetE C-terminal/archaeal" evidence="1">
    <location>
        <begin position="4"/>
        <end position="331"/>
    </location>
</feature>
<protein>
    <recommendedName>
        <fullName evidence="1">Cobalamin-independent methionine synthase MetE C-terminal/archaeal domain-containing protein</fullName>
    </recommendedName>
</protein>
<dbReference type="SUPFAM" id="SSF51726">
    <property type="entry name" value="UROD/MetE-like"/>
    <property type="match status" value="1"/>
</dbReference>
<reference evidence="2" key="1">
    <citation type="submission" date="2018-05" db="EMBL/GenBank/DDBJ databases">
        <authorList>
            <person name="Lanie J.A."/>
            <person name="Ng W.-L."/>
            <person name="Kazmierczak K.M."/>
            <person name="Andrzejewski T.M."/>
            <person name="Davidsen T.M."/>
            <person name="Wayne K.J."/>
            <person name="Tettelin H."/>
            <person name="Glass J.I."/>
            <person name="Rusch D."/>
            <person name="Podicherti R."/>
            <person name="Tsui H.-C.T."/>
            <person name="Winkler M.E."/>
        </authorList>
    </citation>
    <scope>NUCLEOTIDE SEQUENCE</scope>
</reference>
<accession>A0A381PPD6</accession>
<organism evidence="2">
    <name type="scientific">marine metagenome</name>
    <dbReference type="NCBI Taxonomy" id="408172"/>
    <lineage>
        <taxon>unclassified sequences</taxon>
        <taxon>metagenomes</taxon>
        <taxon>ecological metagenomes</taxon>
    </lineage>
</organism>
<dbReference type="GO" id="GO:0003871">
    <property type="term" value="F:5-methyltetrahydropteroyltriglutamate-homocysteine S-methyltransferase activity"/>
    <property type="evidence" value="ECO:0007669"/>
    <property type="project" value="InterPro"/>
</dbReference>
<dbReference type="GO" id="GO:0008270">
    <property type="term" value="F:zinc ion binding"/>
    <property type="evidence" value="ECO:0007669"/>
    <property type="project" value="InterPro"/>
</dbReference>
<dbReference type="AlphaFoldDB" id="A0A381PPD6"/>
<evidence type="ECO:0000259" key="1">
    <source>
        <dbReference type="Pfam" id="PF01717"/>
    </source>
</evidence>
<dbReference type="GO" id="GO:0009086">
    <property type="term" value="P:methionine biosynthetic process"/>
    <property type="evidence" value="ECO:0007669"/>
    <property type="project" value="InterPro"/>
</dbReference>
<evidence type="ECO:0000313" key="2">
    <source>
        <dbReference type="EMBL" id="SUZ68474.1"/>
    </source>
</evidence>
<name>A0A381PPD6_9ZZZZ</name>
<dbReference type="Pfam" id="PF01717">
    <property type="entry name" value="Meth_synt_2"/>
    <property type="match status" value="1"/>
</dbReference>
<sequence length="333" mass="36446">MTLRTTCVGSWPIPFGLRPELKRYYSGDLSDADAGPLLTRAARISMDEMIACGVDQIMGGEVWGPDFVHHVPPRLKGLETIQRRDTSKGYGGIGRYRIIGDVSAPEGTGHALGFRREREIEPRLDKGAVPSPLTMTLGMENDPRLEEQLPNYVTIVKDEIDAMVEAGADEVQLDAPAEATSLVNGRLAAAELLDALIAPFGDVGDVTRTIHFCLGDISRRPGTDVQNLSSLMPLLQMLDGFVDRVHVECSHAGQWADRHLFSEIPDSIEIIAGIADVKQEPQPVSALKERIELLLEIVSEDRLLLSTSCGCGRVPHDEAIRLVRNLVKAARNE</sequence>